<reference evidence="1" key="1">
    <citation type="submission" date="2023-04" db="EMBL/GenBank/DDBJ databases">
        <title>A chromosome-level genome assembly of the parasitoid wasp Eretmocerus hayati.</title>
        <authorList>
            <person name="Zhong Y."/>
            <person name="Liu S."/>
            <person name="Liu Y."/>
        </authorList>
    </citation>
    <scope>NUCLEOTIDE SEQUENCE</scope>
    <source>
        <strain evidence="1">ZJU_SS_LIU_2023</strain>
    </source>
</reference>
<gene>
    <name evidence="1" type="ORF">QAD02_004872</name>
</gene>
<name>A0ACC2NQX7_9HYME</name>
<organism evidence="1 2">
    <name type="scientific">Eretmocerus hayati</name>
    <dbReference type="NCBI Taxonomy" id="131215"/>
    <lineage>
        <taxon>Eukaryota</taxon>
        <taxon>Metazoa</taxon>
        <taxon>Ecdysozoa</taxon>
        <taxon>Arthropoda</taxon>
        <taxon>Hexapoda</taxon>
        <taxon>Insecta</taxon>
        <taxon>Pterygota</taxon>
        <taxon>Neoptera</taxon>
        <taxon>Endopterygota</taxon>
        <taxon>Hymenoptera</taxon>
        <taxon>Apocrita</taxon>
        <taxon>Proctotrupomorpha</taxon>
        <taxon>Chalcidoidea</taxon>
        <taxon>Aphelinidae</taxon>
        <taxon>Aphelininae</taxon>
        <taxon>Eretmocerus</taxon>
    </lineage>
</organism>
<evidence type="ECO:0000313" key="1">
    <source>
        <dbReference type="EMBL" id="KAJ8673610.1"/>
    </source>
</evidence>
<dbReference type="Proteomes" id="UP001239111">
    <property type="component" value="Chromosome 3"/>
</dbReference>
<comment type="caution">
    <text evidence="1">The sequence shown here is derived from an EMBL/GenBank/DDBJ whole genome shotgun (WGS) entry which is preliminary data.</text>
</comment>
<keyword evidence="2" id="KW-1185">Reference proteome</keyword>
<dbReference type="EMBL" id="CM056743">
    <property type="protein sequence ID" value="KAJ8673610.1"/>
    <property type="molecule type" value="Genomic_DNA"/>
</dbReference>
<accession>A0ACC2NQX7</accession>
<proteinExistence type="predicted"/>
<sequence length="350" mass="39816">MTNNVNSDQWGMTQVKVQHTSYTWTIKNFSFSRLKSGKMLKSPPFRIGPVSDGSEWYLELYPSGRNDNYKNHLSLYLCWTPIPNCASYTGRYELSLIDAQGHKVINQSEDCEYNKSYTSWGFPDFTDLDFLKGNENRDQFFPNDRLTLRCDLNLVIGVVNVSSINESVNELHISTPAFTDKSLEKLFLDEKYSDVRLATCGGESLVAHKCILAVSSPIFAAMFEHDMIESKLNVVDIDDVELDVLKEMLRFIYARKVENLDKVACGLLAVADKYEIQGLKDICAIKLEEILGVENVVEILVLADRHNVQRLKSRAMNFVRVHVKEVVDSAAFKLLVRDDIVTEMFKAVAL</sequence>
<evidence type="ECO:0000313" key="2">
    <source>
        <dbReference type="Proteomes" id="UP001239111"/>
    </source>
</evidence>
<protein>
    <submittedName>
        <fullName evidence="1">Uncharacterized protein</fullName>
    </submittedName>
</protein>